<feature type="transmembrane region" description="Helical" evidence="1">
    <location>
        <begin position="78"/>
        <end position="98"/>
    </location>
</feature>
<protein>
    <submittedName>
        <fullName evidence="2">Uncharacterized protein</fullName>
    </submittedName>
</protein>
<keyword evidence="1" id="KW-0812">Transmembrane</keyword>
<proteinExistence type="predicted"/>
<dbReference type="Proteomes" id="UP000531231">
    <property type="component" value="Unassembled WGS sequence"/>
</dbReference>
<dbReference type="RefSeq" id="WP_151158036.1">
    <property type="nucleotide sequence ID" value="NZ_JACHIL010000007.1"/>
</dbReference>
<reference evidence="2 3" key="1">
    <citation type="submission" date="2020-08" db="EMBL/GenBank/DDBJ databases">
        <title>Genomic Encyclopedia of Type Strains, Phase IV (KMG-IV): sequencing the most valuable type-strain genomes for metagenomic binning, comparative biology and taxonomic classification.</title>
        <authorList>
            <person name="Goeker M."/>
        </authorList>
    </citation>
    <scope>NUCLEOTIDE SEQUENCE [LARGE SCALE GENOMIC DNA]</scope>
    <source>
        <strain evidence="2 3">DSM 25620</strain>
    </source>
</reference>
<evidence type="ECO:0000313" key="3">
    <source>
        <dbReference type="Proteomes" id="UP000531231"/>
    </source>
</evidence>
<keyword evidence="1" id="KW-0472">Membrane</keyword>
<feature type="transmembrane region" description="Helical" evidence="1">
    <location>
        <begin position="50"/>
        <end position="66"/>
    </location>
</feature>
<feature type="transmembrane region" description="Helical" evidence="1">
    <location>
        <begin position="118"/>
        <end position="139"/>
    </location>
</feature>
<evidence type="ECO:0000256" key="1">
    <source>
        <dbReference type="SAM" id="Phobius"/>
    </source>
</evidence>
<accession>A0A7W8ALN4</accession>
<keyword evidence="3" id="KW-1185">Reference proteome</keyword>
<comment type="caution">
    <text evidence="2">The sequence shown here is derived from an EMBL/GenBank/DDBJ whole genome shotgun (WGS) entry which is preliminary data.</text>
</comment>
<name>A0A7W8ALN4_9HYPH</name>
<evidence type="ECO:0000313" key="2">
    <source>
        <dbReference type="EMBL" id="MBB5092673.1"/>
    </source>
</evidence>
<gene>
    <name evidence="2" type="ORF">HNQ68_003236</name>
</gene>
<dbReference type="EMBL" id="JACHIL010000007">
    <property type="protein sequence ID" value="MBB5092673.1"/>
    <property type="molecule type" value="Genomic_DNA"/>
</dbReference>
<sequence length="222" mass="24355">MPSVQTKLHSRLNKTTLLVLSAGLLVLLASYPLAFILPAWTSWENGPVENAQAILLFLGMIQALIFQKSGSSDWKWFWRGAALIWFICAVRELSWGAVFLEPISLSELGPFFSSRQLWYKPAIMPALIASVLLLAVLMLKNGSHKLLKPLQQSGGLPWGSFLLATLCMMISTAAEEHLGLTTGLTGAAAQNLEELSELAAYIFLLTGQVQLRYHQSVLSTAL</sequence>
<keyword evidence="1" id="KW-1133">Transmembrane helix</keyword>
<dbReference type="AlphaFoldDB" id="A0A7W8ALN4"/>
<organism evidence="2 3">
    <name type="scientific">Pseudochrobactrum saccharolyticum</name>
    <dbReference type="NCBI Taxonomy" id="354352"/>
    <lineage>
        <taxon>Bacteria</taxon>
        <taxon>Pseudomonadati</taxon>
        <taxon>Pseudomonadota</taxon>
        <taxon>Alphaproteobacteria</taxon>
        <taxon>Hyphomicrobiales</taxon>
        <taxon>Brucellaceae</taxon>
        <taxon>Pseudochrobactrum</taxon>
    </lineage>
</organism>